<dbReference type="PANTHER" id="PTHR45947">
    <property type="entry name" value="SULFOQUINOVOSYL TRANSFERASE SQD2"/>
    <property type="match status" value="1"/>
</dbReference>
<organism evidence="2 3">
    <name type="scientific">Roseomonas elaeocarpi</name>
    <dbReference type="NCBI Taxonomy" id="907779"/>
    <lineage>
        <taxon>Bacteria</taxon>
        <taxon>Pseudomonadati</taxon>
        <taxon>Pseudomonadota</taxon>
        <taxon>Alphaproteobacteria</taxon>
        <taxon>Acetobacterales</taxon>
        <taxon>Roseomonadaceae</taxon>
        <taxon>Roseomonas</taxon>
    </lineage>
</organism>
<protein>
    <submittedName>
        <fullName evidence="2">Glycosyltransferase family 4 protein</fullName>
    </submittedName>
</protein>
<dbReference type="Pfam" id="PF13692">
    <property type="entry name" value="Glyco_trans_1_4"/>
    <property type="match status" value="1"/>
</dbReference>
<sequence length="457" mass="47866">MPLDLSDSRLSTLTARSHGIIPFGGATDHPAFRGNALDSLLSSAPSPTPLRVLYLHQHYSGLDGATATRAHAMAAALAARGHAVTLACGRYAGAETGLRLPFRNGRRDGRSGAGFRVVQWDIPCGNAQGLAARAVAFGRFASRATGLALRGRWDVVFASSTPLTVAIPALAAHRWHGTPFVFEIRDPWPELPRAMGEAPGWALAGMEHLADRACRNAAAVIGLTEGMAGTAIARGAAAGRVHVVPNGCDLDLFGPQVSPWRPVEAAPWECLAVYAGAHGRANGLDALLDAAAVLRGRGERRVRIVLVGDGAEKARLRAEAEVRALDNLTFLDPMPKRQLAQLLAGSQVALHCLADVPEFAEWTAPNKLMDGLAAGRAVVTNVAGRAARIVEAGPSGIAVPPGDAAALAGALVTLAADPTRREAMGLAARAQAMRLWDRRLQARRLCEVVEAAARVGA</sequence>
<evidence type="ECO:0000313" key="3">
    <source>
        <dbReference type="Proteomes" id="UP001589865"/>
    </source>
</evidence>
<keyword evidence="3" id="KW-1185">Reference proteome</keyword>
<comment type="caution">
    <text evidence="2">The sequence shown here is derived from an EMBL/GenBank/DDBJ whole genome shotgun (WGS) entry which is preliminary data.</text>
</comment>
<dbReference type="Gene3D" id="3.40.50.2000">
    <property type="entry name" value="Glycogen Phosphorylase B"/>
    <property type="match status" value="2"/>
</dbReference>
<feature type="domain" description="Glycosyltransferase subfamily 4-like N-terminal" evidence="1">
    <location>
        <begin position="64"/>
        <end position="247"/>
    </location>
</feature>
<dbReference type="PANTHER" id="PTHR45947:SF3">
    <property type="entry name" value="SULFOQUINOVOSYL TRANSFERASE SQD2"/>
    <property type="match status" value="1"/>
</dbReference>
<dbReference type="Proteomes" id="UP001589865">
    <property type="component" value="Unassembled WGS sequence"/>
</dbReference>
<proteinExistence type="predicted"/>
<dbReference type="Pfam" id="PF13579">
    <property type="entry name" value="Glyco_trans_4_4"/>
    <property type="match status" value="1"/>
</dbReference>
<evidence type="ECO:0000313" key="2">
    <source>
        <dbReference type="EMBL" id="MFC0410087.1"/>
    </source>
</evidence>
<dbReference type="RefSeq" id="WP_377045839.1">
    <property type="nucleotide sequence ID" value="NZ_JBHLUN010000013.1"/>
</dbReference>
<dbReference type="InterPro" id="IPR028098">
    <property type="entry name" value="Glyco_trans_4-like_N"/>
</dbReference>
<name>A0ABV6JXS1_9PROT</name>
<dbReference type="InterPro" id="IPR050194">
    <property type="entry name" value="Glycosyltransferase_grp1"/>
</dbReference>
<dbReference type="SUPFAM" id="SSF53756">
    <property type="entry name" value="UDP-Glycosyltransferase/glycogen phosphorylase"/>
    <property type="match status" value="1"/>
</dbReference>
<dbReference type="CDD" id="cd03794">
    <property type="entry name" value="GT4_WbuB-like"/>
    <property type="match status" value="1"/>
</dbReference>
<evidence type="ECO:0000259" key="1">
    <source>
        <dbReference type="Pfam" id="PF13579"/>
    </source>
</evidence>
<dbReference type="EMBL" id="JBHLUN010000013">
    <property type="protein sequence ID" value="MFC0410087.1"/>
    <property type="molecule type" value="Genomic_DNA"/>
</dbReference>
<reference evidence="2 3" key="1">
    <citation type="submission" date="2024-09" db="EMBL/GenBank/DDBJ databases">
        <authorList>
            <person name="Sun Q."/>
            <person name="Mori K."/>
        </authorList>
    </citation>
    <scope>NUCLEOTIDE SEQUENCE [LARGE SCALE GENOMIC DNA]</scope>
    <source>
        <strain evidence="2 3">TBRC 5777</strain>
    </source>
</reference>
<accession>A0ABV6JXS1</accession>
<gene>
    <name evidence="2" type="ORF">ACFFGY_17680</name>
</gene>